<dbReference type="GeneID" id="45697102"/>
<name>A0AAP9Y6K5_BURGL</name>
<evidence type="ECO:0000313" key="4">
    <source>
        <dbReference type="Proteomes" id="UP000594892"/>
    </source>
</evidence>
<protein>
    <submittedName>
        <fullName evidence="2">DUF3318 domain-containing protein</fullName>
    </submittedName>
</protein>
<reference evidence="2 4" key="1">
    <citation type="submission" date="2020-12" db="EMBL/GenBank/DDBJ databases">
        <title>FDA dAtabase for Regulatory Grade micrObial Sequences (FDA-ARGOS): Supporting development and validation of Infectious Disease Dx tests.</title>
        <authorList>
            <person name="Minogue T."/>
            <person name="Wolcott M."/>
            <person name="Wasieloski L."/>
            <person name="Aguilar W."/>
            <person name="Moore D."/>
            <person name="Jaissle J."/>
            <person name="Tallon L."/>
            <person name="Sadzewicz L."/>
            <person name="Zhao X."/>
            <person name="Boylan J."/>
            <person name="Ott S."/>
            <person name="Bowen H."/>
            <person name="Vavikolanu K."/>
            <person name="Mehta A."/>
            <person name="Aluvathingal J."/>
            <person name="Nadendla S."/>
            <person name="Yan Y."/>
            <person name="Sichtig H."/>
        </authorList>
    </citation>
    <scope>NUCLEOTIDE SEQUENCE [LARGE SCALE GENOMIC DNA]</scope>
    <source>
        <strain evidence="2 4">FDAARGOS_949</strain>
    </source>
</reference>
<dbReference type="EMBL" id="CP099587">
    <property type="protein sequence ID" value="USS46732.1"/>
    <property type="molecule type" value="Genomic_DNA"/>
</dbReference>
<evidence type="ECO:0000313" key="5">
    <source>
        <dbReference type="Proteomes" id="UP001056386"/>
    </source>
</evidence>
<sequence>MNQSAPDEPFRPPRSRRRLNATQYRALRKELLILRSDVERLELAQAGSELRQAVTHFRWLKLLIPGFSGRGAFGKSGKGLNASLGALVGQYPLLSSLASVVLAKPVRTLVVKSAGPAIKWGSIGFAVWEAYQIWRGAQRDKTAAEARQAGSTPAAAGARRNDGRS</sequence>
<accession>A0AAP9Y6K5</accession>
<evidence type="ECO:0000313" key="2">
    <source>
        <dbReference type="EMBL" id="QPQ94367.1"/>
    </source>
</evidence>
<dbReference type="Proteomes" id="UP001056386">
    <property type="component" value="Chromosome 1"/>
</dbReference>
<feature type="region of interest" description="Disordered" evidence="1">
    <location>
        <begin position="142"/>
        <end position="165"/>
    </location>
</feature>
<proteinExistence type="predicted"/>
<dbReference type="EMBL" id="CP065601">
    <property type="protein sequence ID" value="QPQ94367.1"/>
    <property type="molecule type" value="Genomic_DNA"/>
</dbReference>
<gene>
    <name evidence="2" type="ORF">I6H06_19655</name>
    <name evidence="3" type="ORF">NFI99_17665</name>
</gene>
<organism evidence="2 4">
    <name type="scientific">Burkholderia glumae</name>
    <name type="common">Pseudomonas glumae</name>
    <dbReference type="NCBI Taxonomy" id="337"/>
    <lineage>
        <taxon>Bacteria</taxon>
        <taxon>Pseudomonadati</taxon>
        <taxon>Pseudomonadota</taxon>
        <taxon>Betaproteobacteria</taxon>
        <taxon>Burkholderiales</taxon>
        <taxon>Burkholderiaceae</taxon>
        <taxon>Burkholderia</taxon>
    </lineage>
</organism>
<dbReference type="RefSeq" id="WP_012734768.1">
    <property type="nucleotide sequence ID" value="NZ_CP021074.1"/>
</dbReference>
<reference evidence="3" key="2">
    <citation type="submission" date="2022-06" db="EMBL/GenBank/DDBJ databases">
        <title>Draft genome sequence of Burkholderia glumae strain GR20004 isolated from rice panicle showing bacterial panicle blight.</title>
        <authorList>
            <person name="Choi S.Y."/>
            <person name="Lee Y.H."/>
        </authorList>
    </citation>
    <scope>NUCLEOTIDE SEQUENCE</scope>
    <source>
        <strain evidence="3">GR20004</strain>
    </source>
</reference>
<evidence type="ECO:0000313" key="3">
    <source>
        <dbReference type="EMBL" id="USS46732.1"/>
    </source>
</evidence>
<keyword evidence="5" id="KW-1185">Reference proteome</keyword>
<dbReference type="AlphaFoldDB" id="A0AAP9Y6K5"/>
<evidence type="ECO:0000256" key="1">
    <source>
        <dbReference type="SAM" id="MobiDB-lite"/>
    </source>
</evidence>
<dbReference type="Proteomes" id="UP000594892">
    <property type="component" value="Chromosome 2"/>
</dbReference>